<dbReference type="Proteomes" id="UP001212326">
    <property type="component" value="Chromosome"/>
</dbReference>
<protein>
    <submittedName>
        <fullName evidence="2">Uncharacterized protein</fullName>
    </submittedName>
</protein>
<accession>A0ABY7P4K9</accession>
<reference evidence="2 3" key="1">
    <citation type="submission" date="2022-12" db="EMBL/GenBank/DDBJ databases">
        <authorList>
            <person name="Mo P."/>
        </authorList>
    </citation>
    <scope>NUCLEOTIDE SEQUENCE [LARGE SCALE GENOMIC DNA]</scope>
    <source>
        <strain evidence="2 3">HUAS 2-6</strain>
    </source>
</reference>
<keyword evidence="1" id="KW-0472">Membrane</keyword>
<name>A0ABY7P4K9_9ACTN</name>
<proteinExistence type="predicted"/>
<sequence>MAEGERGRRAGAAWIRRRAVAVVLTCLGVGAAVLHVLAPGLRIDGVTVMLLAVAVVPWLGDLFRSIEVPGIGRIEFRDIERRIDAVQRTANAALVGDGPEGGTVDDTAAWDAVRELAAEYVNVRLQQRSGAARNHRMDQIFARLVRVTQRVRDFDAGTLLGSQDAGLRLAAYARLYALPEPEVLGALVDAATGEPLPFNQYWALQAVGRCVDDLEAEQVPLSVVRRLEQLRSGLLRANDRREIADRVLARFGGR</sequence>
<keyword evidence="1" id="KW-0812">Transmembrane</keyword>
<evidence type="ECO:0000313" key="2">
    <source>
        <dbReference type="EMBL" id="WBO64637.1"/>
    </source>
</evidence>
<organism evidence="2 3">
    <name type="scientific">Streptomyces camelliae</name>
    <dbReference type="NCBI Taxonomy" id="3004093"/>
    <lineage>
        <taxon>Bacteria</taxon>
        <taxon>Bacillati</taxon>
        <taxon>Actinomycetota</taxon>
        <taxon>Actinomycetes</taxon>
        <taxon>Kitasatosporales</taxon>
        <taxon>Streptomycetaceae</taxon>
        <taxon>Streptomyces</taxon>
    </lineage>
</organism>
<evidence type="ECO:0000256" key="1">
    <source>
        <dbReference type="SAM" id="Phobius"/>
    </source>
</evidence>
<evidence type="ECO:0000313" key="3">
    <source>
        <dbReference type="Proteomes" id="UP001212326"/>
    </source>
</evidence>
<keyword evidence="1" id="KW-1133">Transmembrane helix</keyword>
<feature type="transmembrane region" description="Helical" evidence="1">
    <location>
        <begin position="20"/>
        <end position="37"/>
    </location>
</feature>
<keyword evidence="3" id="KW-1185">Reference proteome</keyword>
<gene>
    <name evidence="2" type="ORF">O1G22_18235</name>
</gene>
<dbReference type="RefSeq" id="WP_270082316.1">
    <property type="nucleotide sequence ID" value="NZ_CP115300.1"/>
</dbReference>
<dbReference type="EMBL" id="CP115300">
    <property type="protein sequence ID" value="WBO64637.1"/>
    <property type="molecule type" value="Genomic_DNA"/>
</dbReference>